<dbReference type="STRING" id="133381.A0A2T9ZK84"/>
<dbReference type="Pfam" id="PF08513">
    <property type="entry name" value="LisH"/>
    <property type="match status" value="1"/>
</dbReference>
<evidence type="ECO:0000256" key="2">
    <source>
        <dbReference type="ARBA" id="ARBA00022574"/>
    </source>
</evidence>
<dbReference type="InterPro" id="IPR015943">
    <property type="entry name" value="WD40/YVTN_repeat-like_dom_sf"/>
</dbReference>
<dbReference type="InterPro" id="IPR045183">
    <property type="entry name" value="Ebi-like"/>
</dbReference>
<feature type="compositionally biased region" description="Acidic residues" evidence="6">
    <location>
        <begin position="287"/>
        <end position="303"/>
    </location>
</feature>
<feature type="region of interest" description="Disordered" evidence="6">
    <location>
        <begin position="103"/>
        <end position="135"/>
    </location>
</feature>
<evidence type="ECO:0000256" key="5">
    <source>
        <dbReference type="PROSITE-ProRule" id="PRU00221"/>
    </source>
</evidence>
<dbReference type="EMBL" id="MBFS01000057">
    <property type="protein sequence ID" value="PVV04960.1"/>
    <property type="molecule type" value="Genomic_DNA"/>
</dbReference>
<dbReference type="InterPro" id="IPR013979">
    <property type="entry name" value="TIF_beta_prop-like"/>
</dbReference>
<keyword evidence="9" id="KW-1185">Reference proteome</keyword>
<proteinExistence type="predicted"/>
<dbReference type="PROSITE" id="PS50896">
    <property type="entry name" value="LISH"/>
    <property type="match status" value="1"/>
</dbReference>
<dbReference type="PANTHER" id="PTHR22846:SF42">
    <property type="match status" value="1"/>
</dbReference>
<feature type="repeat" description="WD" evidence="5">
    <location>
        <begin position="337"/>
        <end position="378"/>
    </location>
</feature>
<dbReference type="Pfam" id="PF00400">
    <property type="entry name" value="WD40"/>
    <property type="match status" value="4"/>
</dbReference>
<keyword evidence="4" id="KW-0539">Nucleus</keyword>
<dbReference type="PROSITE" id="PS00678">
    <property type="entry name" value="WD_REPEATS_1"/>
    <property type="match status" value="2"/>
</dbReference>
<dbReference type="GO" id="GO:0006357">
    <property type="term" value="P:regulation of transcription by RNA polymerase II"/>
    <property type="evidence" value="ECO:0007669"/>
    <property type="project" value="TreeGrafter"/>
</dbReference>
<feature type="repeat" description="WD" evidence="5">
    <location>
        <begin position="614"/>
        <end position="657"/>
    </location>
</feature>
<keyword evidence="3" id="KW-0677">Repeat</keyword>
<dbReference type="InterPro" id="IPR006594">
    <property type="entry name" value="LisH"/>
</dbReference>
<dbReference type="AlphaFoldDB" id="A0A2T9ZK84"/>
<dbReference type="SMART" id="SM00320">
    <property type="entry name" value="WD40"/>
    <property type="match status" value="8"/>
</dbReference>
<evidence type="ECO:0000256" key="6">
    <source>
        <dbReference type="SAM" id="MobiDB-lite"/>
    </source>
</evidence>
<feature type="repeat" description="WD" evidence="5">
    <location>
        <begin position="488"/>
        <end position="521"/>
    </location>
</feature>
<feature type="region of interest" description="Disordered" evidence="6">
    <location>
        <begin position="227"/>
        <end position="327"/>
    </location>
</feature>
<organism evidence="8 9">
    <name type="scientific">Smittium megazygosporum</name>
    <dbReference type="NCBI Taxonomy" id="133381"/>
    <lineage>
        <taxon>Eukaryota</taxon>
        <taxon>Fungi</taxon>
        <taxon>Fungi incertae sedis</taxon>
        <taxon>Zoopagomycota</taxon>
        <taxon>Kickxellomycotina</taxon>
        <taxon>Harpellomycetes</taxon>
        <taxon>Harpellales</taxon>
        <taxon>Legeriomycetaceae</taxon>
        <taxon>Smittium</taxon>
    </lineage>
</organism>
<dbReference type="InterPro" id="IPR020472">
    <property type="entry name" value="WD40_PAC1"/>
</dbReference>
<dbReference type="CDD" id="cd00200">
    <property type="entry name" value="WD40"/>
    <property type="match status" value="1"/>
</dbReference>
<feature type="domain" description="Translation initiation factor beta propellor-like" evidence="7">
    <location>
        <begin position="405"/>
        <end position="505"/>
    </location>
</feature>
<dbReference type="PANTHER" id="PTHR22846">
    <property type="entry name" value="WD40 REPEAT PROTEIN"/>
    <property type="match status" value="1"/>
</dbReference>
<dbReference type="Proteomes" id="UP000245609">
    <property type="component" value="Unassembled WGS sequence"/>
</dbReference>
<dbReference type="GO" id="GO:0000118">
    <property type="term" value="C:histone deacetylase complex"/>
    <property type="evidence" value="ECO:0007669"/>
    <property type="project" value="TreeGrafter"/>
</dbReference>
<feature type="compositionally biased region" description="Polar residues" evidence="6">
    <location>
        <begin position="103"/>
        <end position="132"/>
    </location>
</feature>
<feature type="repeat" description="WD" evidence="5">
    <location>
        <begin position="446"/>
        <end position="487"/>
    </location>
</feature>
<evidence type="ECO:0000313" key="8">
    <source>
        <dbReference type="EMBL" id="PVV04960.1"/>
    </source>
</evidence>
<feature type="compositionally biased region" description="Basic and acidic residues" evidence="6">
    <location>
        <begin position="259"/>
        <end position="283"/>
    </location>
</feature>
<dbReference type="InterPro" id="IPR001680">
    <property type="entry name" value="WD40_rpt"/>
</dbReference>
<comment type="subcellular location">
    <subcellularLocation>
        <location evidence="1">Nucleus</location>
    </subcellularLocation>
</comment>
<dbReference type="OrthoDB" id="1367865at2759"/>
<evidence type="ECO:0000313" key="9">
    <source>
        <dbReference type="Proteomes" id="UP000245609"/>
    </source>
</evidence>
<accession>A0A2T9ZK84</accession>
<evidence type="ECO:0000256" key="1">
    <source>
        <dbReference type="ARBA" id="ARBA00004123"/>
    </source>
</evidence>
<protein>
    <recommendedName>
        <fullName evidence="7">Translation initiation factor beta propellor-like domain-containing protein</fullName>
    </recommendedName>
</protein>
<dbReference type="Gene3D" id="1.20.960.30">
    <property type="match status" value="1"/>
</dbReference>
<dbReference type="SMART" id="SM00667">
    <property type="entry name" value="LisH"/>
    <property type="match status" value="1"/>
</dbReference>
<name>A0A2T9ZK84_9FUNG</name>
<feature type="region of interest" description="Disordered" evidence="6">
    <location>
        <begin position="151"/>
        <end position="186"/>
    </location>
</feature>
<dbReference type="PRINTS" id="PR00320">
    <property type="entry name" value="GPROTEINBRPT"/>
</dbReference>
<dbReference type="InterPro" id="IPR019775">
    <property type="entry name" value="WD40_repeat_CS"/>
</dbReference>
<gene>
    <name evidence="8" type="ORF">BB560_000524</name>
</gene>
<feature type="repeat" description="WD" evidence="5">
    <location>
        <begin position="530"/>
        <end position="571"/>
    </location>
</feature>
<dbReference type="InterPro" id="IPR036322">
    <property type="entry name" value="WD40_repeat_dom_sf"/>
</dbReference>
<dbReference type="GO" id="GO:0003714">
    <property type="term" value="F:transcription corepressor activity"/>
    <property type="evidence" value="ECO:0007669"/>
    <property type="project" value="InterPro"/>
</dbReference>
<evidence type="ECO:0000256" key="3">
    <source>
        <dbReference type="ARBA" id="ARBA00022737"/>
    </source>
</evidence>
<dbReference type="Pfam" id="PF08662">
    <property type="entry name" value="eIF2A"/>
    <property type="match status" value="1"/>
</dbReference>
<feature type="repeat" description="WD" evidence="5">
    <location>
        <begin position="658"/>
        <end position="699"/>
    </location>
</feature>
<sequence length="733" mass="81135">MELSSVQVNYLVYRYLRESGFLHSSYTFRYESQLDSCEEIFNVEPGRLIRLIHRGLLYMDVEGKIEKLLSSAETLPQTFQSSIDEQGKLLMKIAKLNLPETDASLNKSQPSQTDKSQDSASGQTRPGPNNKETAIKQDFVSESVLQKQNDELNDPTKLPKASPKQELNPVKTAIKHKSLKSPVSSDNIKAQIESSVGALEGINSKSSLIPDSYVNSLANNQNLATVNSTQHEDDEPSVPIDILNNDYDLDNSQNARRSQVRDEPEKSKLKREPQNTEINKKQSNEQNEYDSDTMDIDLVGEEDEKSKSLKRAQISHTSSREHQKKRRPKVFGNVISLKEHNNSVFASAWNPVMSNVLASGGDGTAIIWTLKSPENSDPLQNDTENKFVTLLHKSASTQPEISSDDNKANTDVTTVSWCKEGTLLATGCFDGKTRIWNLSGKLEKTLSFDDVPIILVRWSPSSKYVLSGNLAGSIFLWDVQTGEMVSKFEKHSDSIMDISWNSDEIFASCSADKSILVWSVSMPDNPIYKLLGHKAGVNSISWHKSGNYLASGSDDSSAKVWEFVNAEKLIKGKQNTRGDEDGADEDGKTETIVINGEEVDLESGEDEDVVARSLLGHEQQVYSVEWLPNSQNTILATASFDGSVRVWDTKTGNIIRTLYAHSDPVHSIAFSPDGRYLISGSFDKSINLWSLKTGLLVRTYTADGGVFDVRFNISGRIAASVSNGCVVVLDSKA</sequence>
<dbReference type="SUPFAM" id="SSF50978">
    <property type="entry name" value="WD40 repeat-like"/>
    <property type="match status" value="1"/>
</dbReference>
<keyword evidence="2 5" id="KW-0853">WD repeat</keyword>
<evidence type="ECO:0000256" key="4">
    <source>
        <dbReference type="ARBA" id="ARBA00023242"/>
    </source>
</evidence>
<evidence type="ECO:0000259" key="7">
    <source>
        <dbReference type="Pfam" id="PF08662"/>
    </source>
</evidence>
<reference evidence="8 9" key="1">
    <citation type="journal article" date="2018" name="MBio">
        <title>Comparative Genomics Reveals the Core Gene Toolbox for the Fungus-Insect Symbiosis.</title>
        <authorList>
            <person name="Wang Y."/>
            <person name="Stata M."/>
            <person name="Wang W."/>
            <person name="Stajich J.E."/>
            <person name="White M.M."/>
            <person name="Moncalvo J.M."/>
        </authorList>
    </citation>
    <scope>NUCLEOTIDE SEQUENCE [LARGE SCALE GENOMIC DNA]</scope>
    <source>
        <strain evidence="8 9">SC-DP-2</strain>
    </source>
</reference>
<dbReference type="PROSITE" id="PS50294">
    <property type="entry name" value="WD_REPEATS_REGION"/>
    <property type="match status" value="5"/>
</dbReference>
<comment type="caution">
    <text evidence="8">The sequence shown here is derived from an EMBL/GenBank/DDBJ whole genome shotgun (WGS) entry which is preliminary data.</text>
</comment>
<dbReference type="PROSITE" id="PS50082">
    <property type="entry name" value="WD_REPEATS_2"/>
    <property type="match status" value="7"/>
</dbReference>
<dbReference type="Gene3D" id="2.130.10.10">
    <property type="entry name" value="YVTN repeat-like/Quinoprotein amine dehydrogenase"/>
    <property type="match status" value="1"/>
</dbReference>
<feature type="repeat" description="WD" evidence="5">
    <location>
        <begin position="412"/>
        <end position="439"/>
    </location>
</feature>